<organism evidence="4 5">
    <name type="scientific">Clavelina lepadiformis</name>
    <name type="common">Light-bulb sea squirt</name>
    <name type="synonym">Ascidia lepadiformis</name>
    <dbReference type="NCBI Taxonomy" id="159417"/>
    <lineage>
        <taxon>Eukaryota</taxon>
        <taxon>Metazoa</taxon>
        <taxon>Chordata</taxon>
        <taxon>Tunicata</taxon>
        <taxon>Ascidiacea</taxon>
        <taxon>Aplousobranchia</taxon>
        <taxon>Clavelinidae</taxon>
        <taxon>Clavelina</taxon>
    </lineage>
</organism>
<evidence type="ECO:0000313" key="5">
    <source>
        <dbReference type="Proteomes" id="UP001642483"/>
    </source>
</evidence>
<sequence>MTLRLLKQLSPLIIKNHVKLSPNFVFPTSRRYSSESTETVTTTTVHPQREVSGRNKDNPVVVASPTDKCIVGCCCSEEQPGLKWFYLEEGPTQVCDCGYYFRLERTVEGQWVPEYSQVMQVNQNRRDPRFGTKRWPFSKPKIEDVYVDPPKTKAPAS</sequence>
<dbReference type="InterPro" id="IPR036972">
    <property type="entry name" value="Cyt_c_oxidase_su5b_sf"/>
</dbReference>
<evidence type="ECO:0000256" key="1">
    <source>
        <dbReference type="ARBA" id="ARBA00022723"/>
    </source>
</evidence>
<protein>
    <submittedName>
        <fullName evidence="4">Uncharacterized protein</fullName>
    </submittedName>
</protein>
<dbReference type="Proteomes" id="UP001642483">
    <property type="component" value="Unassembled WGS sequence"/>
</dbReference>
<dbReference type="PROSITE" id="PS51359">
    <property type="entry name" value="COX5B_2"/>
    <property type="match status" value="1"/>
</dbReference>
<accession>A0ABP0GV46</accession>
<evidence type="ECO:0000256" key="2">
    <source>
        <dbReference type="ARBA" id="ARBA00022833"/>
    </source>
</evidence>
<dbReference type="Gene3D" id="2.60.11.10">
    <property type="entry name" value="Cytochrome c oxidase, subunit Vb"/>
    <property type="match status" value="1"/>
</dbReference>
<dbReference type="InterPro" id="IPR002124">
    <property type="entry name" value="Cyt_c_oxidase_su5b"/>
</dbReference>
<keyword evidence="5" id="KW-1185">Reference proteome</keyword>
<gene>
    <name evidence="4" type="ORF">CVLEPA_LOCUS27404</name>
</gene>
<feature type="compositionally biased region" description="Low complexity" evidence="3">
    <location>
        <begin position="36"/>
        <end position="45"/>
    </location>
</feature>
<feature type="region of interest" description="Disordered" evidence="3">
    <location>
        <begin position="36"/>
        <end position="58"/>
    </location>
</feature>
<dbReference type="PANTHER" id="PTHR10122">
    <property type="entry name" value="CYTOCHROME C OXIDASE SUBUNIT 5B, MITOCHONDRIAL"/>
    <property type="match status" value="1"/>
</dbReference>
<name>A0ABP0GV46_CLALP</name>
<dbReference type="PANTHER" id="PTHR10122:SF0">
    <property type="entry name" value="CYTOCHROME C OXIDASE SUBUNIT 5B, ISOFORM A-RELATED"/>
    <property type="match status" value="1"/>
</dbReference>
<reference evidence="4 5" key="1">
    <citation type="submission" date="2024-02" db="EMBL/GenBank/DDBJ databases">
        <authorList>
            <person name="Daric V."/>
            <person name="Darras S."/>
        </authorList>
    </citation>
    <scope>NUCLEOTIDE SEQUENCE [LARGE SCALE GENOMIC DNA]</scope>
</reference>
<feature type="compositionally biased region" description="Basic and acidic residues" evidence="3">
    <location>
        <begin position="47"/>
        <end position="57"/>
    </location>
</feature>
<evidence type="ECO:0000256" key="3">
    <source>
        <dbReference type="SAM" id="MobiDB-lite"/>
    </source>
</evidence>
<dbReference type="EMBL" id="CAWYQH010000141">
    <property type="protein sequence ID" value="CAK8694140.1"/>
    <property type="molecule type" value="Genomic_DNA"/>
</dbReference>
<dbReference type="SUPFAM" id="SSF57802">
    <property type="entry name" value="Rubredoxin-like"/>
    <property type="match status" value="1"/>
</dbReference>
<proteinExistence type="predicted"/>
<keyword evidence="1" id="KW-0479">Metal-binding</keyword>
<comment type="caution">
    <text evidence="4">The sequence shown here is derived from an EMBL/GenBank/DDBJ whole genome shotgun (WGS) entry which is preliminary data.</text>
</comment>
<evidence type="ECO:0000313" key="4">
    <source>
        <dbReference type="EMBL" id="CAK8694140.1"/>
    </source>
</evidence>
<keyword evidence="2" id="KW-0862">Zinc</keyword>